<evidence type="ECO:0000313" key="3">
    <source>
        <dbReference type="Proteomes" id="UP000499080"/>
    </source>
</evidence>
<comment type="caution">
    <text evidence="2">The sequence shown here is derived from an EMBL/GenBank/DDBJ whole genome shotgun (WGS) entry which is preliminary data.</text>
</comment>
<organism evidence="2 3">
    <name type="scientific">Araneus ventricosus</name>
    <name type="common">Orbweaver spider</name>
    <name type="synonym">Epeira ventricosa</name>
    <dbReference type="NCBI Taxonomy" id="182803"/>
    <lineage>
        <taxon>Eukaryota</taxon>
        <taxon>Metazoa</taxon>
        <taxon>Ecdysozoa</taxon>
        <taxon>Arthropoda</taxon>
        <taxon>Chelicerata</taxon>
        <taxon>Arachnida</taxon>
        <taxon>Araneae</taxon>
        <taxon>Araneomorphae</taxon>
        <taxon>Entelegynae</taxon>
        <taxon>Araneoidea</taxon>
        <taxon>Araneidae</taxon>
        <taxon>Araneus</taxon>
    </lineage>
</organism>
<gene>
    <name evidence="2" type="ORF">AVEN_144496_1</name>
</gene>
<accession>A0A4Y2VT85</accession>
<feature type="region of interest" description="Disordered" evidence="1">
    <location>
        <begin position="1"/>
        <end position="25"/>
    </location>
</feature>
<feature type="compositionally biased region" description="Basic and acidic residues" evidence="1">
    <location>
        <begin position="8"/>
        <end position="17"/>
    </location>
</feature>
<proteinExistence type="predicted"/>
<dbReference type="AlphaFoldDB" id="A0A4Y2VT85"/>
<dbReference type="EMBL" id="BGPR01050951">
    <property type="protein sequence ID" value="GBO27922.1"/>
    <property type="molecule type" value="Genomic_DNA"/>
</dbReference>
<sequence length="114" mass="12466">MFQNGRADVGDAYREGRPSTSRNAEIVTSGVVTGGEDDIEASGATFWGRRGFKTLLRLCHFLKQNVMSGSKNDDMPQALFTLAKPLMTTGVKRNDIIPRLPLSLATPLAILTER</sequence>
<keyword evidence="3" id="KW-1185">Reference proteome</keyword>
<name>A0A4Y2VT85_ARAVE</name>
<reference evidence="2 3" key="1">
    <citation type="journal article" date="2019" name="Sci. Rep.">
        <title>Orb-weaving spider Araneus ventricosus genome elucidates the spidroin gene catalogue.</title>
        <authorList>
            <person name="Kono N."/>
            <person name="Nakamura H."/>
            <person name="Ohtoshi R."/>
            <person name="Moran D.A.P."/>
            <person name="Shinohara A."/>
            <person name="Yoshida Y."/>
            <person name="Fujiwara M."/>
            <person name="Mori M."/>
            <person name="Tomita M."/>
            <person name="Arakawa K."/>
        </authorList>
    </citation>
    <scope>NUCLEOTIDE SEQUENCE [LARGE SCALE GENOMIC DNA]</scope>
</reference>
<evidence type="ECO:0000256" key="1">
    <source>
        <dbReference type="SAM" id="MobiDB-lite"/>
    </source>
</evidence>
<protein>
    <submittedName>
        <fullName evidence="2">Uncharacterized protein</fullName>
    </submittedName>
</protein>
<evidence type="ECO:0000313" key="2">
    <source>
        <dbReference type="EMBL" id="GBO27922.1"/>
    </source>
</evidence>
<dbReference type="Proteomes" id="UP000499080">
    <property type="component" value="Unassembled WGS sequence"/>
</dbReference>